<gene>
    <name evidence="5" type="ORF">RRF57_000513</name>
</gene>
<dbReference type="SUPFAM" id="SSF51735">
    <property type="entry name" value="NAD(P)-binding Rossmann-fold domains"/>
    <property type="match status" value="1"/>
</dbReference>
<feature type="domain" description="3-beta hydroxysteroid dehydrogenase/isomerase" evidence="4">
    <location>
        <begin position="79"/>
        <end position="357"/>
    </location>
</feature>
<dbReference type="Proteomes" id="UP001305414">
    <property type="component" value="Unassembled WGS sequence"/>
</dbReference>
<evidence type="ECO:0000256" key="1">
    <source>
        <dbReference type="ARBA" id="ARBA00009219"/>
    </source>
</evidence>
<evidence type="ECO:0000313" key="6">
    <source>
        <dbReference type="Proteomes" id="UP001305414"/>
    </source>
</evidence>
<dbReference type="InterPro" id="IPR050177">
    <property type="entry name" value="Lipid_A_modif_metabolic_enz"/>
</dbReference>
<keyword evidence="3" id="KW-0472">Membrane</keyword>
<organism evidence="5 6">
    <name type="scientific">Xylaria bambusicola</name>
    <dbReference type="NCBI Taxonomy" id="326684"/>
    <lineage>
        <taxon>Eukaryota</taxon>
        <taxon>Fungi</taxon>
        <taxon>Dikarya</taxon>
        <taxon>Ascomycota</taxon>
        <taxon>Pezizomycotina</taxon>
        <taxon>Sordariomycetes</taxon>
        <taxon>Xylariomycetidae</taxon>
        <taxon>Xylariales</taxon>
        <taxon>Xylariaceae</taxon>
        <taxon>Xylaria</taxon>
    </lineage>
</organism>
<comment type="caution">
    <text evidence="5">The sequence shown here is derived from an EMBL/GenBank/DDBJ whole genome shotgun (WGS) entry which is preliminary data.</text>
</comment>
<dbReference type="PANTHER" id="PTHR43245:SF51">
    <property type="entry name" value="SHORT CHAIN DEHYDROGENASE_REDUCTASE FAMILY 42E, MEMBER 2"/>
    <property type="match status" value="1"/>
</dbReference>
<keyword evidence="3" id="KW-1133">Transmembrane helix</keyword>
<evidence type="ECO:0000259" key="4">
    <source>
        <dbReference type="Pfam" id="PF01073"/>
    </source>
</evidence>
<keyword evidence="6" id="KW-1185">Reference proteome</keyword>
<dbReference type="InterPro" id="IPR036291">
    <property type="entry name" value="NAD(P)-bd_dom_sf"/>
</dbReference>
<dbReference type="PANTHER" id="PTHR43245">
    <property type="entry name" value="BIFUNCTIONAL POLYMYXIN RESISTANCE PROTEIN ARNA"/>
    <property type="match status" value="1"/>
</dbReference>
<dbReference type="EMBL" id="JAWHQM010000001">
    <property type="protein sequence ID" value="KAK5624797.1"/>
    <property type="molecule type" value="Genomic_DNA"/>
</dbReference>
<evidence type="ECO:0000313" key="5">
    <source>
        <dbReference type="EMBL" id="KAK5624797.1"/>
    </source>
</evidence>
<sequence>MDDLTGTQLARWAVAVLFILAFAYLWRLNKVMSQTPPEAVKASPYRWADSEIKDTYRRIKAKPIDWSKHLPPKANRRYVVTGGCGGVGGQIVLHLLLRGEPPESIRIVDFKKVERADMMTGAAAEIDFAQADITSPSATQAAFSKPWPSSVAKLPLTVFHTAALIIPGERTLGTFEVIKRVNVDGTRNVIDAAKAAGATIFIATSSASIAHRNAGYWGNPFRRWPRNYFQAIDESDFDKPLPTHSEFFSNYAHTKAIAERMVCHANSPNFRTGAIRPANAIYGSSNGDQVVGVVLRTQSAQSWMRNIVQNFVHGGHISLGHLQFEAALLRKEMPKCAGRPFVITDDGPPPSYGDMYYLCYITAETPVKLTFLPPAPFLILSHIVELVAIASRTPVLKWIFPAPKGTLAILQPGVFHASLNFVATDKAAQKSVEQGGLGFRHVHTTLEGMCQQVLEWNNEHASPSP</sequence>
<dbReference type="GO" id="GO:0016616">
    <property type="term" value="F:oxidoreductase activity, acting on the CH-OH group of donors, NAD or NADP as acceptor"/>
    <property type="evidence" value="ECO:0007669"/>
    <property type="project" value="InterPro"/>
</dbReference>
<protein>
    <recommendedName>
        <fullName evidence="4">3-beta hydroxysteroid dehydrogenase/isomerase domain-containing protein</fullName>
    </recommendedName>
</protein>
<dbReference type="AlphaFoldDB" id="A0AAN7YZQ8"/>
<dbReference type="Gene3D" id="3.40.50.720">
    <property type="entry name" value="NAD(P)-binding Rossmann-like Domain"/>
    <property type="match status" value="1"/>
</dbReference>
<feature type="transmembrane region" description="Helical" evidence="3">
    <location>
        <begin position="9"/>
        <end position="26"/>
    </location>
</feature>
<evidence type="ECO:0000256" key="2">
    <source>
        <dbReference type="ARBA" id="ARBA00023002"/>
    </source>
</evidence>
<dbReference type="Pfam" id="PF01073">
    <property type="entry name" value="3Beta_HSD"/>
    <property type="match status" value="1"/>
</dbReference>
<proteinExistence type="inferred from homology"/>
<evidence type="ECO:0000256" key="3">
    <source>
        <dbReference type="SAM" id="Phobius"/>
    </source>
</evidence>
<comment type="similarity">
    <text evidence="1">Belongs to the 3-beta-HSD family.</text>
</comment>
<dbReference type="GO" id="GO:0006694">
    <property type="term" value="P:steroid biosynthetic process"/>
    <property type="evidence" value="ECO:0007669"/>
    <property type="project" value="InterPro"/>
</dbReference>
<reference evidence="5 6" key="1">
    <citation type="submission" date="2023-10" db="EMBL/GenBank/DDBJ databases">
        <title>Draft genome sequence of Xylaria bambusicola isolate GMP-LS, the root and basal stem rot pathogen of sugarcane in Indonesia.</title>
        <authorList>
            <person name="Selvaraj P."/>
            <person name="Muralishankar V."/>
            <person name="Muruganantham S."/>
            <person name="Sp S."/>
            <person name="Haryani S."/>
            <person name="Lau K.J.X."/>
            <person name="Naqvi N.I."/>
        </authorList>
    </citation>
    <scope>NUCLEOTIDE SEQUENCE [LARGE SCALE GENOMIC DNA]</scope>
    <source>
        <strain evidence="5">GMP-LS</strain>
    </source>
</reference>
<keyword evidence="2" id="KW-0560">Oxidoreductase</keyword>
<dbReference type="InterPro" id="IPR002225">
    <property type="entry name" value="3Beta_OHSteriod_DH/Estase"/>
</dbReference>
<name>A0AAN7YZQ8_9PEZI</name>
<accession>A0AAN7YZQ8</accession>
<keyword evidence="3" id="KW-0812">Transmembrane</keyword>